<evidence type="ECO:0000256" key="1">
    <source>
        <dbReference type="ARBA" id="ARBA00025604"/>
    </source>
</evidence>
<dbReference type="Gene3D" id="2.40.50.140">
    <property type="entry name" value="Nucleic acid-binding proteins"/>
    <property type="match status" value="1"/>
</dbReference>
<dbReference type="FunFam" id="2.40.50.140:FF:000103">
    <property type="entry name" value="protein RRP5 homolog"/>
    <property type="match status" value="1"/>
</dbReference>
<dbReference type="Pfam" id="PF00575">
    <property type="entry name" value="S1"/>
    <property type="match status" value="1"/>
</dbReference>
<dbReference type="InterPro" id="IPR050437">
    <property type="entry name" value="Ribos_protein_bS1-like"/>
</dbReference>
<dbReference type="Proteomes" id="UP000182152">
    <property type="component" value="Unassembled WGS sequence"/>
</dbReference>
<organism evidence="3 4">
    <name type="scientific">Enterococcus ratti</name>
    <dbReference type="NCBI Taxonomy" id="150033"/>
    <lineage>
        <taxon>Bacteria</taxon>
        <taxon>Bacillati</taxon>
        <taxon>Bacillota</taxon>
        <taxon>Bacilli</taxon>
        <taxon>Lactobacillales</taxon>
        <taxon>Enterococcaceae</taxon>
        <taxon>Enterococcus</taxon>
    </lineage>
</organism>
<keyword evidence="4" id="KW-1185">Reference proteome</keyword>
<comment type="caution">
    <text evidence="3">The sequence shown here is derived from an EMBL/GenBank/DDBJ whole genome shotgun (WGS) entry which is preliminary data.</text>
</comment>
<dbReference type="InterPro" id="IPR012340">
    <property type="entry name" value="NA-bd_OB-fold"/>
</dbReference>
<accession>A0A1L8WGZ6</accession>
<evidence type="ECO:0000313" key="3">
    <source>
        <dbReference type="EMBL" id="OJG80301.1"/>
    </source>
</evidence>
<dbReference type="GO" id="GO:0006412">
    <property type="term" value="P:translation"/>
    <property type="evidence" value="ECO:0007669"/>
    <property type="project" value="TreeGrafter"/>
</dbReference>
<proteinExistence type="predicted"/>
<dbReference type="STRING" id="150033.RV14_GL000670"/>
<dbReference type="PANTHER" id="PTHR10724">
    <property type="entry name" value="30S RIBOSOMAL PROTEIN S1"/>
    <property type="match status" value="1"/>
</dbReference>
<protein>
    <submittedName>
        <fullName evidence="3">General stress protein 13</fullName>
    </submittedName>
</protein>
<evidence type="ECO:0000313" key="4">
    <source>
        <dbReference type="Proteomes" id="UP000182152"/>
    </source>
</evidence>
<dbReference type="PROSITE" id="PS50126">
    <property type="entry name" value="S1"/>
    <property type="match status" value="1"/>
</dbReference>
<evidence type="ECO:0000259" key="2">
    <source>
        <dbReference type="PROSITE" id="PS50126"/>
    </source>
</evidence>
<reference evidence="3 4" key="1">
    <citation type="submission" date="2014-12" db="EMBL/GenBank/DDBJ databases">
        <title>Draft genome sequences of 29 type strains of Enterococci.</title>
        <authorList>
            <person name="Zhong Z."/>
            <person name="Sun Z."/>
            <person name="Liu W."/>
            <person name="Zhang W."/>
            <person name="Zhang H."/>
        </authorList>
    </citation>
    <scope>NUCLEOTIDE SEQUENCE [LARGE SCALE GENOMIC DNA]</scope>
    <source>
        <strain evidence="3 4">DSM 15687</strain>
    </source>
</reference>
<feature type="domain" description="S1 motif" evidence="2">
    <location>
        <begin position="6"/>
        <end position="75"/>
    </location>
</feature>
<name>A0A1L8WGZ6_9ENTE</name>
<dbReference type="OrthoDB" id="9810507at2"/>
<comment type="function">
    <text evidence="1">Binds mRNA; thus facilitating recognition of the initiation point. It is needed to translate mRNA with a short Shine-Dalgarno (SD) purine-rich sequence.</text>
</comment>
<gene>
    <name evidence="3" type="ORF">RV14_GL000670</name>
</gene>
<dbReference type="SMART" id="SM00316">
    <property type="entry name" value="S1"/>
    <property type="match status" value="1"/>
</dbReference>
<dbReference type="NCBIfam" id="NF040579">
    <property type="entry name" value="S1_dom_CvfD"/>
    <property type="match status" value="1"/>
</dbReference>
<dbReference type="InterPro" id="IPR003029">
    <property type="entry name" value="S1_domain"/>
</dbReference>
<dbReference type="AlphaFoldDB" id="A0A1L8WGZ6"/>
<dbReference type="GO" id="GO:0003729">
    <property type="term" value="F:mRNA binding"/>
    <property type="evidence" value="ECO:0007669"/>
    <property type="project" value="TreeGrafter"/>
</dbReference>
<dbReference type="GO" id="GO:0003735">
    <property type="term" value="F:structural constituent of ribosome"/>
    <property type="evidence" value="ECO:0007669"/>
    <property type="project" value="TreeGrafter"/>
</dbReference>
<dbReference type="RefSeq" id="WP_071855823.1">
    <property type="nucleotide sequence ID" value="NZ_JXLB01000015.1"/>
</dbReference>
<sequence length="126" mass="14413">MIYKIGQIIKGRITGIQPYGAFVSLDEETQGLIHVSEVQSGYTKSIHTLLKIDQSVTVQIIDIDAYSKKISLSLRTLEKKNAAIAYRKKRYFTNKNKKIGFATLAEQLPKWVNEALRELEQKENKK</sequence>
<dbReference type="SUPFAM" id="SSF50249">
    <property type="entry name" value="Nucleic acid-binding proteins"/>
    <property type="match status" value="1"/>
</dbReference>
<dbReference type="EMBL" id="JXLB01000015">
    <property type="protein sequence ID" value="OJG80301.1"/>
    <property type="molecule type" value="Genomic_DNA"/>
</dbReference>